<organism evidence="1 2">
    <name type="scientific">Vigna unguiculata</name>
    <name type="common">Cowpea</name>
    <dbReference type="NCBI Taxonomy" id="3917"/>
    <lineage>
        <taxon>Eukaryota</taxon>
        <taxon>Viridiplantae</taxon>
        <taxon>Streptophyta</taxon>
        <taxon>Embryophyta</taxon>
        <taxon>Tracheophyta</taxon>
        <taxon>Spermatophyta</taxon>
        <taxon>Magnoliopsida</taxon>
        <taxon>eudicotyledons</taxon>
        <taxon>Gunneridae</taxon>
        <taxon>Pentapetalae</taxon>
        <taxon>rosids</taxon>
        <taxon>fabids</taxon>
        <taxon>Fabales</taxon>
        <taxon>Fabaceae</taxon>
        <taxon>Papilionoideae</taxon>
        <taxon>50 kb inversion clade</taxon>
        <taxon>NPAAA clade</taxon>
        <taxon>indigoferoid/millettioid clade</taxon>
        <taxon>Phaseoleae</taxon>
        <taxon>Vigna</taxon>
    </lineage>
</organism>
<accession>A0A4D6N2E2</accession>
<name>A0A4D6N2E2_VIGUN</name>
<dbReference type="AlphaFoldDB" id="A0A4D6N2E2"/>
<keyword evidence="2" id="KW-1185">Reference proteome</keyword>
<protein>
    <submittedName>
        <fullName evidence="1">Uncharacterized protein</fullName>
    </submittedName>
</protein>
<evidence type="ECO:0000313" key="1">
    <source>
        <dbReference type="EMBL" id="QCE07021.1"/>
    </source>
</evidence>
<sequence length="107" mass="12352">MHARCNLEWCTSGWRSLNESLAWVELCTVQSGVVLQHSAMPIQWRGFRALYRQRKLRKIQALTMLAKWGFNDGSNGGKRRRTKMECTVATSRWHVTGSPELEVIVTF</sequence>
<evidence type="ECO:0000313" key="2">
    <source>
        <dbReference type="Proteomes" id="UP000501690"/>
    </source>
</evidence>
<proteinExistence type="predicted"/>
<dbReference type="Proteomes" id="UP000501690">
    <property type="component" value="Linkage Group LG9"/>
</dbReference>
<reference evidence="1 2" key="1">
    <citation type="submission" date="2019-04" db="EMBL/GenBank/DDBJ databases">
        <title>An improved genome assembly and genetic linkage map for asparagus bean, Vigna unguiculata ssp. sesquipedialis.</title>
        <authorList>
            <person name="Xia Q."/>
            <person name="Zhang R."/>
            <person name="Dong Y."/>
        </authorList>
    </citation>
    <scope>NUCLEOTIDE SEQUENCE [LARGE SCALE GENOMIC DNA]</scope>
    <source>
        <tissue evidence="1">Leaf</tissue>
    </source>
</reference>
<dbReference type="EMBL" id="CP039353">
    <property type="protein sequence ID" value="QCE07021.1"/>
    <property type="molecule type" value="Genomic_DNA"/>
</dbReference>
<gene>
    <name evidence="1" type="ORF">DEO72_LG9g2036</name>
</gene>